<reference evidence="6 7" key="1">
    <citation type="submission" date="2015-04" db="EMBL/GenBank/DDBJ databases">
        <title>Complete genome sequence of Schizopora paradoxa KUC8140, a cosmopolitan wood degrader in East Asia.</title>
        <authorList>
            <consortium name="DOE Joint Genome Institute"/>
            <person name="Min B."/>
            <person name="Park H."/>
            <person name="Jang Y."/>
            <person name="Kim J.-J."/>
            <person name="Kim K.H."/>
            <person name="Pangilinan J."/>
            <person name="Lipzen A."/>
            <person name="Riley R."/>
            <person name="Grigoriev I.V."/>
            <person name="Spatafora J.W."/>
            <person name="Choi I.-G."/>
        </authorList>
    </citation>
    <scope>NUCLEOTIDE SEQUENCE [LARGE SCALE GENOMIC DNA]</scope>
    <source>
        <strain evidence="6 7">KUC8140</strain>
    </source>
</reference>
<keyword evidence="3 4" id="KW-0687">Ribonucleoprotein</keyword>
<keyword evidence="2 4" id="KW-0689">Ribosomal protein</keyword>
<evidence type="ECO:0000256" key="2">
    <source>
        <dbReference type="ARBA" id="ARBA00022980"/>
    </source>
</evidence>
<dbReference type="InParanoid" id="A0A0H2R7H9"/>
<dbReference type="GO" id="GO:0006412">
    <property type="term" value="P:translation"/>
    <property type="evidence" value="ECO:0007669"/>
    <property type="project" value="InterPro"/>
</dbReference>
<evidence type="ECO:0000313" key="6">
    <source>
        <dbReference type="EMBL" id="KLO07829.1"/>
    </source>
</evidence>
<evidence type="ECO:0000313" key="7">
    <source>
        <dbReference type="Proteomes" id="UP000053477"/>
    </source>
</evidence>
<sequence>MGKVHGSLSRAGKVKNQTPKVAPQEDKPKKLQGRAKKRDQYNKRFVNVTLAANGKRRMNPAPEK</sequence>
<name>A0A0H2R7H9_9AGAM</name>
<dbReference type="OrthoDB" id="199599at2759"/>
<dbReference type="Pfam" id="PF04758">
    <property type="entry name" value="Ribosomal_S30"/>
    <property type="match status" value="1"/>
</dbReference>
<dbReference type="EMBL" id="KQ086118">
    <property type="protein sequence ID" value="KLO07829.1"/>
    <property type="molecule type" value="Genomic_DNA"/>
</dbReference>
<protein>
    <recommendedName>
        <fullName evidence="4">40S ribosomal protein S30</fullName>
    </recommendedName>
</protein>
<dbReference type="Proteomes" id="UP000053477">
    <property type="component" value="Unassembled WGS sequence"/>
</dbReference>
<comment type="similarity">
    <text evidence="1 4">Belongs to the eukaryotic ribosomal protein eS30 family.</text>
</comment>
<evidence type="ECO:0000256" key="4">
    <source>
        <dbReference type="RuleBase" id="RU364011"/>
    </source>
</evidence>
<dbReference type="STRING" id="27342.A0A0H2R7H9"/>
<keyword evidence="7" id="KW-1185">Reference proteome</keyword>
<dbReference type="PANTHER" id="PTHR12650">
    <property type="entry name" value="40S RIBOSOMAL PROTEIN S30/UBIQUITIN-LIKE PROTEIN FUBI"/>
    <property type="match status" value="1"/>
</dbReference>
<dbReference type="AlphaFoldDB" id="A0A0H2R7H9"/>
<accession>A0A0H2R7H9</accession>
<dbReference type="GO" id="GO:0022627">
    <property type="term" value="C:cytosolic small ribosomal subunit"/>
    <property type="evidence" value="ECO:0007669"/>
    <property type="project" value="TreeGrafter"/>
</dbReference>
<evidence type="ECO:0000256" key="3">
    <source>
        <dbReference type="ARBA" id="ARBA00023274"/>
    </source>
</evidence>
<dbReference type="InterPro" id="IPR006846">
    <property type="entry name" value="Ribosomal_eS30"/>
</dbReference>
<dbReference type="FunCoup" id="A0A0H2R7H9">
    <property type="interactions" value="202"/>
</dbReference>
<evidence type="ECO:0000256" key="5">
    <source>
        <dbReference type="SAM" id="MobiDB-lite"/>
    </source>
</evidence>
<feature type="region of interest" description="Disordered" evidence="5">
    <location>
        <begin position="1"/>
        <end position="45"/>
    </location>
</feature>
<organism evidence="6 7">
    <name type="scientific">Schizopora paradoxa</name>
    <dbReference type="NCBI Taxonomy" id="27342"/>
    <lineage>
        <taxon>Eukaryota</taxon>
        <taxon>Fungi</taxon>
        <taxon>Dikarya</taxon>
        <taxon>Basidiomycota</taxon>
        <taxon>Agaricomycotina</taxon>
        <taxon>Agaricomycetes</taxon>
        <taxon>Hymenochaetales</taxon>
        <taxon>Schizoporaceae</taxon>
        <taxon>Schizopora</taxon>
    </lineage>
</organism>
<dbReference type="GO" id="GO:0003735">
    <property type="term" value="F:structural constituent of ribosome"/>
    <property type="evidence" value="ECO:0007669"/>
    <property type="project" value="UniProtKB-UniRule"/>
</dbReference>
<proteinExistence type="inferred from homology"/>
<evidence type="ECO:0000256" key="1">
    <source>
        <dbReference type="ARBA" id="ARBA00008450"/>
    </source>
</evidence>
<dbReference type="PANTHER" id="PTHR12650:SF15">
    <property type="entry name" value="RIBOSOMAL PROTEIN S30, ISOFORM A"/>
    <property type="match status" value="1"/>
</dbReference>
<gene>
    <name evidence="6" type="ORF">SCHPADRAFT_944944</name>
</gene>